<keyword evidence="6 12" id="KW-0547">Nucleotide-binding</keyword>
<evidence type="ECO:0000256" key="7">
    <source>
        <dbReference type="ARBA" id="ARBA00022792"/>
    </source>
</evidence>
<keyword evidence="7" id="KW-0999">Mitochondrion inner membrane</keyword>
<evidence type="ECO:0000256" key="13">
    <source>
        <dbReference type="SAM" id="MobiDB-lite"/>
    </source>
</evidence>
<proteinExistence type="inferred from homology"/>
<keyword evidence="9" id="KW-1133">Transmembrane helix</keyword>
<reference evidence="15 16" key="1">
    <citation type="submission" date="2014-06" db="EMBL/GenBank/DDBJ databases">
        <title>The Genome of the Aflatoxigenic Filamentous Fungus Aspergillus nomius.</title>
        <authorList>
            <person name="Moore M.G."/>
            <person name="Shannon B.M."/>
            <person name="Brian M.M."/>
        </authorList>
    </citation>
    <scope>NUCLEOTIDE SEQUENCE [LARGE SCALE GENOMIC DNA]</scope>
    <source>
        <strain evidence="15 16">NRRL 13137</strain>
    </source>
</reference>
<feature type="compositionally biased region" description="Polar residues" evidence="13">
    <location>
        <begin position="196"/>
        <end position="209"/>
    </location>
</feature>
<feature type="compositionally biased region" description="Basic and acidic residues" evidence="13">
    <location>
        <begin position="323"/>
        <end position="357"/>
    </location>
</feature>
<dbReference type="PROSITE" id="PS50011">
    <property type="entry name" value="PROTEIN_KINASE_DOM"/>
    <property type="match status" value="1"/>
</dbReference>
<keyword evidence="5" id="KW-0677">Repeat</keyword>
<dbReference type="FunFam" id="1.10.510.10:FF:000595">
    <property type="entry name" value="Protein kinase, putative (AFU_orthologue AFUA_5G11840)"/>
    <property type="match status" value="1"/>
</dbReference>
<evidence type="ECO:0000256" key="12">
    <source>
        <dbReference type="PROSITE-ProRule" id="PRU10141"/>
    </source>
</evidence>
<dbReference type="InterPro" id="IPR008271">
    <property type="entry name" value="Ser/Thr_kinase_AS"/>
</dbReference>
<feature type="compositionally biased region" description="Polar residues" evidence="13">
    <location>
        <begin position="217"/>
        <end position="227"/>
    </location>
</feature>
<sequence length="1117" mass="120233">LGSMTSEATGFAHTNMESDSLAAQQPVPAPAGQGTNSADQENKTKAQPSQVRFSSTTEEIEPSAATGGPAPRPAETPKQMDDLRSLAASLQRSQLQESRLGSFSYDPVSLPSSRVASRESSDRSTRGANGSGLPSPHASPPVSVMQSPPLTPAATHSRESKTNGTSSMSIATDRGTGANSAAMTPETSPPTGGSTKSQAPQSAPTSRPGSTDHLAKTNVSQTSSHPQNGAKHRAQFFIGPDASSQDESPPATPRVDYTPPGAITPVGEPDDPYARSKRPPQPKNLAQLDQRFIFGGRDFKRRAHTSSFGRPSTPRSASASDLKASDKQRSGFFGSKKDSRQQEPEGKHHGHMAELKRFFKMGHKHKRAESPSSAAKRSSRSSGKSTPYQMAPDSVPFADDHGLNSKYGKLGKVLGSGAGGSVRLLKRNSDGVTFAVKQFRDRHSWETLKEYSKKVTAEFCIGSTLHHGNIIETLDIIQEGTHWYEVMEYAPFDLFAIVMTGKMQKEEVACSFKQILSGVAYLHGMGLAHRDLKLDNVVVNEHGIMKLIDFGSAVVFRYPFENDIVPASGIVGSDPYLAPEVYDEKKYDPRPTDIWSLAIIFCCMSLRRFPWKQPRVSDNSYRLFVSSPTPGTPVPDADPKRHRPIKSAPDLSSSAREGQSSESKNGVSGPPPEPSKSQDAPKSQPKPESATQDENQPPESPQEKTPSDNQKNGNGDNKPRRTTSKEAPPLPPGAAPPSGQRQEVIKPMEAFAAPASRKPLYHRPDAQGPRMRQEFHPLQSAPSCHVPTPRFTIMAQSPEAEPLVSLWTRSLLSGAVAGLTVDCSLYPLDTIKTRLQKARHHAPSVPPTSLSLRQTIRGIYAGLPSVLFGSAPSAASFFIVYDGVKRSLLPVSSSETPSRTHIILTHSLASSMGEVAACAVRVPTEVIKQRAQAGLFGGSSLLALKDILALRHPDAARGISGGYGQVIRELYRGAGITIAREIPFTVLQFTMWESMKEAYAKRMQHTSKSGSGSSIDQVPASTSAMFGSVAGAIAAGLTTPLDVIKTRVMLARRGDGAEGGRVRIKDVVQDISKEGFGAFWRGIGPRVAWIGIGGAVFLGSYQWAWNSLERKSRSQDE</sequence>
<dbReference type="STRING" id="1509407.A0A0L1IT71"/>
<comment type="caution">
    <text evidence="15">The sequence shown here is derived from an EMBL/GenBank/DDBJ whole genome shotgun (WGS) entry which is preliminary data.</text>
</comment>
<evidence type="ECO:0000256" key="1">
    <source>
        <dbReference type="ARBA" id="ARBA00004141"/>
    </source>
</evidence>
<keyword evidence="8 12" id="KW-0067">ATP-binding</keyword>
<evidence type="ECO:0000256" key="3">
    <source>
        <dbReference type="ARBA" id="ARBA00022448"/>
    </source>
</evidence>
<feature type="compositionally biased region" description="Polar residues" evidence="13">
    <location>
        <begin position="35"/>
        <end position="57"/>
    </location>
</feature>
<dbReference type="InterPro" id="IPR023395">
    <property type="entry name" value="MCP_dom_sf"/>
</dbReference>
<feature type="compositionally biased region" description="Polar residues" evidence="13">
    <location>
        <begin position="305"/>
        <end position="315"/>
    </location>
</feature>
<keyword evidence="16" id="KW-1185">Reference proteome</keyword>
<dbReference type="Proteomes" id="UP000037505">
    <property type="component" value="Unassembled WGS sequence"/>
</dbReference>
<feature type="compositionally biased region" description="Low complexity" evidence="13">
    <location>
        <begin position="22"/>
        <end position="34"/>
    </location>
</feature>
<dbReference type="AlphaFoldDB" id="A0A0L1IT71"/>
<dbReference type="PANTHER" id="PTHR45667">
    <property type="entry name" value="S-ADENOSYLMETHIONINE MITOCHONDRIAL CARRIER PROTEIN"/>
    <property type="match status" value="1"/>
</dbReference>
<feature type="compositionally biased region" description="Low complexity" evidence="13">
    <location>
        <begin position="370"/>
        <end position="385"/>
    </location>
</feature>
<dbReference type="FunFam" id="1.50.40.10:FF:000123">
    <property type="entry name" value="Solute carrier family 25 (Mitochondrial S-adenosylmethionine transporter), member 26"/>
    <property type="match status" value="1"/>
</dbReference>
<dbReference type="FunFam" id="1.50.40.10:FF:000112">
    <property type="entry name" value="Mitochondrial carrier protein (Pet8), putative"/>
    <property type="match status" value="1"/>
</dbReference>
<feature type="compositionally biased region" description="Basic and acidic residues" evidence="13">
    <location>
        <begin position="116"/>
        <end position="125"/>
    </location>
</feature>
<gene>
    <name evidence="15" type="ORF">ANOM_007910</name>
</gene>
<name>A0A0L1IT71_ASPN3</name>
<dbReference type="Gene3D" id="1.10.510.10">
    <property type="entry name" value="Transferase(Phosphotransferase) domain 1"/>
    <property type="match status" value="1"/>
</dbReference>
<feature type="region of interest" description="Disordered" evidence="13">
    <location>
        <begin position="1"/>
        <end position="395"/>
    </location>
</feature>
<comment type="subcellular location">
    <subcellularLocation>
        <location evidence="1">Membrane</location>
        <topology evidence="1">Multi-pass membrane protein</topology>
    </subcellularLocation>
</comment>
<dbReference type="GO" id="GO:0016020">
    <property type="term" value="C:membrane"/>
    <property type="evidence" value="ECO:0007669"/>
    <property type="project" value="UniProtKB-SubCell"/>
</dbReference>
<evidence type="ECO:0000313" key="15">
    <source>
        <dbReference type="EMBL" id="KNG82776.1"/>
    </source>
</evidence>
<feature type="domain" description="Protein kinase" evidence="14">
    <location>
        <begin position="408"/>
        <end position="668"/>
    </location>
</feature>
<accession>A0A0L1IT71</accession>
<organism evidence="15 16">
    <name type="scientific">Aspergillus nomiae NRRL (strain ATCC 15546 / NRRL 13137 / CBS 260.88 / M93)</name>
    <dbReference type="NCBI Taxonomy" id="1509407"/>
    <lineage>
        <taxon>Eukaryota</taxon>
        <taxon>Fungi</taxon>
        <taxon>Dikarya</taxon>
        <taxon>Ascomycota</taxon>
        <taxon>Pezizomycotina</taxon>
        <taxon>Eurotiomycetes</taxon>
        <taxon>Eurotiomycetidae</taxon>
        <taxon>Eurotiales</taxon>
        <taxon>Aspergillaceae</taxon>
        <taxon>Aspergillus</taxon>
        <taxon>Aspergillus subgen. Circumdati</taxon>
    </lineage>
</organism>
<keyword evidence="3" id="KW-0813">Transport</keyword>
<feature type="binding site" evidence="12">
    <location>
        <position position="437"/>
    </location>
    <ligand>
        <name>ATP</name>
        <dbReference type="ChEBI" id="CHEBI:30616"/>
    </ligand>
</feature>
<dbReference type="PROSITE" id="PS00107">
    <property type="entry name" value="PROTEIN_KINASE_ATP"/>
    <property type="match status" value="1"/>
</dbReference>
<dbReference type="GO" id="GO:0004672">
    <property type="term" value="F:protein kinase activity"/>
    <property type="evidence" value="ECO:0007669"/>
    <property type="project" value="InterPro"/>
</dbReference>
<dbReference type="SUPFAM" id="SSF56112">
    <property type="entry name" value="Protein kinase-like (PK-like)"/>
    <property type="match status" value="1"/>
</dbReference>
<dbReference type="Pfam" id="PF00153">
    <property type="entry name" value="Mito_carr"/>
    <property type="match status" value="3"/>
</dbReference>
<feature type="region of interest" description="Disordered" evidence="13">
    <location>
        <begin position="621"/>
        <end position="741"/>
    </location>
</feature>
<dbReference type="OrthoDB" id="6513151at2759"/>
<protein>
    <recommendedName>
        <fullName evidence="14">Protein kinase domain-containing protein</fullName>
    </recommendedName>
</protein>
<feature type="repeat" description="Solcar" evidence="11">
    <location>
        <begin position="901"/>
        <end position="998"/>
    </location>
</feature>
<evidence type="ECO:0000256" key="10">
    <source>
        <dbReference type="ARBA" id="ARBA00023136"/>
    </source>
</evidence>
<dbReference type="InterPro" id="IPR011009">
    <property type="entry name" value="Kinase-like_dom_sf"/>
</dbReference>
<dbReference type="Gene3D" id="1.50.40.10">
    <property type="entry name" value="Mitochondrial carrier domain"/>
    <property type="match status" value="2"/>
</dbReference>
<evidence type="ECO:0000259" key="14">
    <source>
        <dbReference type="PROSITE" id="PS50011"/>
    </source>
</evidence>
<feature type="repeat" description="Solcar" evidence="11">
    <location>
        <begin position="805"/>
        <end position="887"/>
    </location>
</feature>
<evidence type="ECO:0000256" key="2">
    <source>
        <dbReference type="ARBA" id="ARBA00006375"/>
    </source>
</evidence>
<feature type="compositionally biased region" description="Low complexity" evidence="13">
    <location>
        <begin position="652"/>
        <end position="663"/>
    </location>
</feature>
<keyword evidence="4 11" id="KW-0812">Transmembrane</keyword>
<feature type="compositionally biased region" description="Polar residues" evidence="13">
    <location>
        <begin position="689"/>
        <end position="700"/>
    </location>
</feature>
<feature type="compositionally biased region" description="Basic residues" evidence="13">
    <location>
        <begin position="358"/>
        <end position="367"/>
    </location>
</feature>
<dbReference type="InterPro" id="IPR017441">
    <property type="entry name" value="Protein_kinase_ATP_BS"/>
</dbReference>
<evidence type="ECO:0000256" key="6">
    <source>
        <dbReference type="ARBA" id="ARBA00022741"/>
    </source>
</evidence>
<feature type="compositionally biased region" description="Low complexity" evidence="13">
    <location>
        <begin position="184"/>
        <end position="195"/>
    </location>
</feature>
<evidence type="ECO:0000256" key="4">
    <source>
        <dbReference type="ARBA" id="ARBA00022692"/>
    </source>
</evidence>
<dbReference type="InterPro" id="IPR000719">
    <property type="entry name" value="Prot_kinase_dom"/>
</dbReference>
<dbReference type="SMART" id="SM00220">
    <property type="entry name" value="S_TKc"/>
    <property type="match status" value="1"/>
</dbReference>
<evidence type="ECO:0000256" key="5">
    <source>
        <dbReference type="ARBA" id="ARBA00022737"/>
    </source>
</evidence>
<keyword evidence="10 11" id="KW-0472">Membrane</keyword>
<evidence type="ECO:0000256" key="11">
    <source>
        <dbReference type="PROSITE-ProRule" id="PRU00282"/>
    </source>
</evidence>
<evidence type="ECO:0000313" key="16">
    <source>
        <dbReference type="Proteomes" id="UP000037505"/>
    </source>
</evidence>
<dbReference type="GeneID" id="26809714"/>
<feature type="repeat" description="Solcar" evidence="11">
    <location>
        <begin position="1022"/>
        <end position="1107"/>
    </location>
</feature>
<dbReference type="PROSITE" id="PS00108">
    <property type="entry name" value="PROTEIN_KINASE_ST"/>
    <property type="match status" value="1"/>
</dbReference>
<dbReference type="PROSITE" id="PS50920">
    <property type="entry name" value="SOLCAR"/>
    <property type="match status" value="3"/>
</dbReference>
<comment type="similarity">
    <text evidence="2">Belongs to the mitochondrial carrier (TC 2.A.29) family.</text>
</comment>
<evidence type="ECO:0000256" key="8">
    <source>
        <dbReference type="ARBA" id="ARBA00022840"/>
    </source>
</evidence>
<dbReference type="SUPFAM" id="SSF103506">
    <property type="entry name" value="Mitochondrial carrier"/>
    <property type="match status" value="1"/>
</dbReference>
<dbReference type="InterPro" id="IPR018108">
    <property type="entry name" value="MCP_transmembrane"/>
</dbReference>
<keyword evidence="7" id="KW-0496">Mitochondrion</keyword>
<dbReference type="RefSeq" id="XP_015403699.1">
    <property type="nucleotide sequence ID" value="XM_015553166.1"/>
</dbReference>
<feature type="non-terminal residue" evidence="15">
    <location>
        <position position="1"/>
    </location>
</feature>
<feature type="region of interest" description="Disordered" evidence="13">
    <location>
        <begin position="751"/>
        <end position="770"/>
    </location>
</feature>
<dbReference type="GO" id="GO:0005524">
    <property type="term" value="F:ATP binding"/>
    <property type="evidence" value="ECO:0007669"/>
    <property type="project" value="UniProtKB-UniRule"/>
</dbReference>
<feature type="compositionally biased region" description="Polar residues" evidence="13">
    <location>
        <begin position="88"/>
        <end position="101"/>
    </location>
</feature>
<evidence type="ECO:0000256" key="9">
    <source>
        <dbReference type="ARBA" id="ARBA00022989"/>
    </source>
</evidence>
<dbReference type="Pfam" id="PF00069">
    <property type="entry name" value="Pkinase"/>
    <property type="match status" value="1"/>
</dbReference>
<dbReference type="EMBL" id="JNOM01000316">
    <property type="protein sequence ID" value="KNG82776.1"/>
    <property type="molecule type" value="Genomic_DNA"/>
</dbReference>